<gene>
    <name evidence="1" type="ORF">Ddye_021782</name>
</gene>
<protein>
    <submittedName>
        <fullName evidence="1">Uncharacterized protein</fullName>
    </submittedName>
</protein>
<reference evidence="1" key="1">
    <citation type="journal article" date="2023" name="Plant J.">
        <title>Genome sequences and population genomics provide insights into the demographic history, inbreeding, and mutation load of two 'living fossil' tree species of Dipteronia.</title>
        <authorList>
            <person name="Feng Y."/>
            <person name="Comes H.P."/>
            <person name="Chen J."/>
            <person name="Zhu S."/>
            <person name="Lu R."/>
            <person name="Zhang X."/>
            <person name="Li P."/>
            <person name="Qiu J."/>
            <person name="Olsen K.M."/>
            <person name="Qiu Y."/>
        </authorList>
    </citation>
    <scope>NUCLEOTIDE SEQUENCE</scope>
    <source>
        <strain evidence="1">KIB01</strain>
    </source>
</reference>
<evidence type="ECO:0000313" key="2">
    <source>
        <dbReference type="Proteomes" id="UP001280121"/>
    </source>
</evidence>
<organism evidence="1 2">
    <name type="scientific">Dipteronia dyeriana</name>
    <dbReference type="NCBI Taxonomy" id="168575"/>
    <lineage>
        <taxon>Eukaryota</taxon>
        <taxon>Viridiplantae</taxon>
        <taxon>Streptophyta</taxon>
        <taxon>Embryophyta</taxon>
        <taxon>Tracheophyta</taxon>
        <taxon>Spermatophyta</taxon>
        <taxon>Magnoliopsida</taxon>
        <taxon>eudicotyledons</taxon>
        <taxon>Gunneridae</taxon>
        <taxon>Pentapetalae</taxon>
        <taxon>rosids</taxon>
        <taxon>malvids</taxon>
        <taxon>Sapindales</taxon>
        <taxon>Sapindaceae</taxon>
        <taxon>Hippocastanoideae</taxon>
        <taxon>Acereae</taxon>
        <taxon>Dipteronia</taxon>
    </lineage>
</organism>
<accession>A0AAD9U2U1</accession>
<dbReference type="Proteomes" id="UP001280121">
    <property type="component" value="Unassembled WGS sequence"/>
</dbReference>
<keyword evidence="2" id="KW-1185">Reference proteome</keyword>
<evidence type="ECO:0000313" key="1">
    <source>
        <dbReference type="EMBL" id="KAK2646587.1"/>
    </source>
</evidence>
<dbReference type="AlphaFoldDB" id="A0AAD9U2U1"/>
<proteinExistence type="predicted"/>
<name>A0AAD9U2U1_9ROSI</name>
<dbReference type="EMBL" id="JANJYI010000006">
    <property type="protein sequence ID" value="KAK2646587.1"/>
    <property type="molecule type" value="Genomic_DNA"/>
</dbReference>
<sequence length="61" mass="7118">MSQENAGCSWIKVRNEVSAFVTGTCNYSHPYMEETCKMLHNLEFEMKNPSIKYQICVFTTF</sequence>
<comment type="caution">
    <text evidence="1">The sequence shown here is derived from an EMBL/GenBank/DDBJ whole genome shotgun (WGS) entry which is preliminary data.</text>
</comment>